<sequence length="503" mass="57111">MPQSYSSQSMTNNVDAATFKFSVVNEAIFSCTVLQEAFKRYEPLIFGRRPETLYFHSQARRNVGVSGDIDELVVQLGKPCNDVDAPSLQSDESYKLTVQNGQAMLSANELWGVIRGLETFSQIVYQSPTGGMVVNNTVISDFPRFNHRGVMLDTSRHYVSKKTILKNLDAMTQNKYNVFHWHIVDDPSFPYQSANFPELSQKGAYDPETHVYTQSDIQEIIEYARLRGIRVVPEFDSPGHTQSWGKGRPDLLTKCYSGSSPNGQFGPVDPSNNATFTFLKQFFMEVGNAFPDKYIHLGGDEVSFACWQSNPDVQAFVKRMGYSDYSQVEQYYMQQLLDIVGGLGKGYQIWQEVIDNGAKVQADTVVEVWKAGWEDEMNKVTKLGYKTLLATCWYLNYISYGSDWTKYYGCEPYNFPGTEDQKKLIQGGETCMWGEYVDDTNLMSRLWPRASAVAERLWSAQSVSNVQEATPRFIEHRCRMVGRGFPAEPINGPGFCREEYIVD</sequence>
<evidence type="ECO:0000256" key="8">
    <source>
        <dbReference type="PIRSR" id="PIRSR001093-1"/>
    </source>
</evidence>
<evidence type="ECO:0000259" key="10">
    <source>
        <dbReference type="Pfam" id="PF00728"/>
    </source>
</evidence>
<dbReference type="PANTHER" id="PTHR22600">
    <property type="entry name" value="BETA-HEXOSAMINIDASE"/>
    <property type="match status" value="1"/>
</dbReference>
<feature type="disulfide bond" evidence="9">
    <location>
        <begin position="255"/>
        <end position="306"/>
    </location>
</feature>
<dbReference type="KEGG" id="lgi:LOTGIDRAFT_190462"/>
<dbReference type="PIRSF" id="PIRSF001093">
    <property type="entry name" value="B-hxosamndse_ab_euk"/>
    <property type="match status" value="1"/>
</dbReference>
<dbReference type="CTD" id="20244895"/>
<keyword evidence="9" id="KW-1015">Disulfide bond</keyword>
<evidence type="ECO:0000256" key="9">
    <source>
        <dbReference type="PIRSR" id="PIRSR001093-2"/>
    </source>
</evidence>
<keyword evidence="6 7" id="KW-0326">Glycosidase</keyword>
<evidence type="ECO:0000256" key="7">
    <source>
        <dbReference type="PIRNR" id="PIRNR001093"/>
    </source>
</evidence>
<feature type="domain" description="Beta-hexosaminidase eukaryotic type N-terminal" evidence="11">
    <location>
        <begin position="2"/>
        <end position="123"/>
    </location>
</feature>
<dbReference type="OMA" id="KMWPRAA"/>
<gene>
    <name evidence="12" type="ORF">LOTGIDRAFT_190462</name>
</gene>
<feature type="disulfide bond" evidence="9">
    <location>
        <begin position="31"/>
        <end position="80"/>
    </location>
</feature>
<dbReference type="GO" id="GO:0005975">
    <property type="term" value="P:carbohydrate metabolic process"/>
    <property type="evidence" value="ECO:0007669"/>
    <property type="project" value="InterPro"/>
</dbReference>
<evidence type="ECO:0000313" key="12">
    <source>
        <dbReference type="EMBL" id="ESO92512.1"/>
    </source>
</evidence>
<dbReference type="InterPro" id="IPR029019">
    <property type="entry name" value="HEX_eukaryotic_N"/>
</dbReference>
<evidence type="ECO:0000259" key="11">
    <source>
        <dbReference type="Pfam" id="PF14845"/>
    </source>
</evidence>
<evidence type="ECO:0000256" key="5">
    <source>
        <dbReference type="ARBA" id="ARBA00023180"/>
    </source>
</evidence>
<feature type="domain" description="Glycoside hydrolase family 20 catalytic" evidence="10">
    <location>
        <begin position="145"/>
        <end position="460"/>
    </location>
</feature>
<keyword evidence="3" id="KW-0732">Signal</keyword>
<dbReference type="CDD" id="cd06562">
    <property type="entry name" value="GH20_HexA_HexB-like"/>
    <property type="match status" value="1"/>
</dbReference>
<dbReference type="FunFam" id="3.20.20.80:FF:000063">
    <property type="entry name" value="Beta-hexosaminidase"/>
    <property type="match status" value="1"/>
</dbReference>
<protein>
    <recommendedName>
        <fullName evidence="7">Beta-hexosaminidase</fullName>
        <ecNumber evidence="7">3.2.1.52</ecNumber>
    </recommendedName>
</protein>
<dbReference type="RefSeq" id="XP_009056657.1">
    <property type="nucleotide sequence ID" value="XM_009058409.1"/>
</dbReference>
<keyword evidence="4 7" id="KW-0378">Hydrolase</keyword>
<proteinExistence type="inferred from homology"/>
<dbReference type="Gene3D" id="3.30.379.10">
    <property type="entry name" value="Chitobiase/beta-hexosaminidase domain 2-like"/>
    <property type="match status" value="1"/>
</dbReference>
<dbReference type="GeneID" id="20244895"/>
<comment type="catalytic activity">
    <reaction evidence="1 7">
        <text>Hydrolysis of terminal non-reducing N-acetyl-D-hexosamine residues in N-acetyl-beta-D-hexosaminides.</text>
        <dbReference type="EC" id="3.2.1.52"/>
    </reaction>
</comment>
<name>V4A714_LOTGI</name>
<dbReference type="OrthoDB" id="428480at2759"/>
<dbReference type="GO" id="GO:0016020">
    <property type="term" value="C:membrane"/>
    <property type="evidence" value="ECO:0007669"/>
    <property type="project" value="TreeGrafter"/>
</dbReference>
<dbReference type="PANTHER" id="PTHR22600:SF21">
    <property type="entry name" value="BETA-HEXOSAMINIDASE A"/>
    <property type="match status" value="1"/>
</dbReference>
<keyword evidence="5" id="KW-0325">Glycoprotein</keyword>
<dbReference type="Gene3D" id="3.20.20.80">
    <property type="entry name" value="Glycosidases"/>
    <property type="match status" value="1"/>
</dbReference>
<reference evidence="12 13" key="1">
    <citation type="journal article" date="2013" name="Nature">
        <title>Insights into bilaterian evolution from three spiralian genomes.</title>
        <authorList>
            <person name="Simakov O."/>
            <person name="Marletaz F."/>
            <person name="Cho S.J."/>
            <person name="Edsinger-Gonzales E."/>
            <person name="Havlak P."/>
            <person name="Hellsten U."/>
            <person name="Kuo D.H."/>
            <person name="Larsson T."/>
            <person name="Lv J."/>
            <person name="Arendt D."/>
            <person name="Savage R."/>
            <person name="Osoegawa K."/>
            <person name="de Jong P."/>
            <person name="Grimwood J."/>
            <person name="Chapman J.A."/>
            <person name="Shapiro H."/>
            <person name="Aerts A."/>
            <person name="Otillar R.P."/>
            <person name="Terry A.Y."/>
            <person name="Boore J.L."/>
            <person name="Grigoriev I.V."/>
            <person name="Lindberg D.R."/>
            <person name="Seaver E.C."/>
            <person name="Weisblat D.A."/>
            <person name="Putnam N.H."/>
            <person name="Rokhsar D.S."/>
        </authorList>
    </citation>
    <scope>NUCLEOTIDE SEQUENCE [LARGE SCALE GENOMIC DNA]</scope>
</reference>
<dbReference type="GO" id="GO:0005764">
    <property type="term" value="C:lysosome"/>
    <property type="evidence" value="ECO:0007669"/>
    <property type="project" value="TreeGrafter"/>
</dbReference>
<evidence type="ECO:0000256" key="4">
    <source>
        <dbReference type="ARBA" id="ARBA00022801"/>
    </source>
</evidence>
<dbReference type="Pfam" id="PF14845">
    <property type="entry name" value="Glycohydro_20b2"/>
    <property type="match status" value="1"/>
</dbReference>
<comment type="similarity">
    <text evidence="2 7">Belongs to the glycosyl hydrolase 20 family.</text>
</comment>
<feature type="active site" description="Proton donor" evidence="8">
    <location>
        <position position="301"/>
    </location>
</feature>
<dbReference type="SUPFAM" id="SSF51445">
    <property type="entry name" value="(Trans)glycosidases"/>
    <property type="match status" value="1"/>
</dbReference>
<dbReference type="GO" id="GO:0030203">
    <property type="term" value="P:glycosaminoglycan metabolic process"/>
    <property type="evidence" value="ECO:0007669"/>
    <property type="project" value="TreeGrafter"/>
</dbReference>
<dbReference type="InterPro" id="IPR015883">
    <property type="entry name" value="Glyco_hydro_20_cat"/>
</dbReference>
<dbReference type="InterPro" id="IPR017853">
    <property type="entry name" value="GH"/>
</dbReference>
<keyword evidence="13" id="KW-1185">Reference proteome</keyword>
<dbReference type="STRING" id="225164.V4A714"/>
<dbReference type="PRINTS" id="PR00738">
    <property type="entry name" value="GLHYDRLASE20"/>
</dbReference>
<evidence type="ECO:0000256" key="1">
    <source>
        <dbReference type="ARBA" id="ARBA00001231"/>
    </source>
</evidence>
<evidence type="ECO:0000256" key="6">
    <source>
        <dbReference type="ARBA" id="ARBA00023295"/>
    </source>
</evidence>
<dbReference type="EC" id="3.2.1.52" evidence="7"/>
<dbReference type="InterPro" id="IPR029018">
    <property type="entry name" value="Hex-like_dom2"/>
</dbReference>
<evidence type="ECO:0000256" key="3">
    <source>
        <dbReference type="ARBA" id="ARBA00022729"/>
    </source>
</evidence>
<dbReference type="GO" id="GO:0004563">
    <property type="term" value="F:beta-N-acetylhexosaminidase activity"/>
    <property type="evidence" value="ECO:0007669"/>
    <property type="project" value="UniProtKB-EC"/>
</dbReference>
<evidence type="ECO:0000256" key="2">
    <source>
        <dbReference type="ARBA" id="ARBA00006285"/>
    </source>
</evidence>
<feature type="disulfide bond" evidence="9">
    <location>
        <begin position="478"/>
        <end position="496"/>
    </location>
</feature>
<accession>V4A714</accession>
<dbReference type="Pfam" id="PF00728">
    <property type="entry name" value="Glyco_hydro_20"/>
    <property type="match status" value="1"/>
</dbReference>
<dbReference type="InterPro" id="IPR025705">
    <property type="entry name" value="Beta_hexosaminidase_sua/sub"/>
</dbReference>
<dbReference type="EMBL" id="KB202050">
    <property type="protein sequence ID" value="ESO92512.1"/>
    <property type="molecule type" value="Genomic_DNA"/>
</dbReference>
<dbReference type="Proteomes" id="UP000030746">
    <property type="component" value="Unassembled WGS sequence"/>
</dbReference>
<organism evidence="12 13">
    <name type="scientific">Lottia gigantea</name>
    <name type="common">Giant owl limpet</name>
    <dbReference type="NCBI Taxonomy" id="225164"/>
    <lineage>
        <taxon>Eukaryota</taxon>
        <taxon>Metazoa</taxon>
        <taxon>Spiralia</taxon>
        <taxon>Lophotrochozoa</taxon>
        <taxon>Mollusca</taxon>
        <taxon>Gastropoda</taxon>
        <taxon>Patellogastropoda</taxon>
        <taxon>Lottioidea</taxon>
        <taxon>Lottiidae</taxon>
        <taxon>Lottia</taxon>
    </lineage>
</organism>
<evidence type="ECO:0000313" key="13">
    <source>
        <dbReference type="Proteomes" id="UP000030746"/>
    </source>
</evidence>
<dbReference type="AlphaFoldDB" id="V4A714"/>
<dbReference type="HOGENOM" id="CLU_007082_0_0_1"/>
<dbReference type="SUPFAM" id="SSF55545">
    <property type="entry name" value="beta-N-acetylhexosaminidase-like domain"/>
    <property type="match status" value="1"/>
</dbReference>
<dbReference type="GO" id="GO:0006689">
    <property type="term" value="P:ganglioside catabolic process"/>
    <property type="evidence" value="ECO:0007669"/>
    <property type="project" value="TreeGrafter"/>
</dbReference>